<comment type="subcellular location">
    <subcellularLocation>
        <location evidence="1">Cell membrane</location>
        <topology evidence="1">Multi-pass membrane protein</topology>
    </subcellularLocation>
</comment>
<keyword evidence="5 7" id="KW-1133">Transmembrane helix</keyword>
<feature type="transmembrane region" description="Helical" evidence="7">
    <location>
        <begin position="166"/>
        <end position="184"/>
    </location>
</feature>
<keyword evidence="4 7" id="KW-0812">Transmembrane</keyword>
<organism evidence="9 10">
    <name type="scientific">Caldicoprobacter faecalis</name>
    <dbReference type="NCBI Taxonomy" id="937334"/>
    <lineage>
        <taxon>Bacteria</taxon>
        <taxon>Bacillati</taxon>
        <taxon>Bacillota</taxon>
        <taxon>Clostridia</taxon>
        <taxon>Caldicoprobacterales</taxon>
        <taxon>Caldicoprobacteraceae</taxon>
        <taxon>Caldicoprobacter</taxon>
    </lineage>
</organism>
<evidence type="ECO:0000256" key="3">
    <source>
        <dbReference type="ARBA" id="ARBA00022448"/>
    </source>
</evidence>
<sequence>MVSRVDTNKRFITLSIYGAFFLIGLTFTVFGATMPFLIEHYRINLAQAGLFASFMAMGRMLLVVLCGLLTDRIGAKWVVILGTLCLTLGLIGVGSLSQFFIALVFAFIAGIGHGAVDAAGSSTIMDIYPGRSSGMLNKANMFFAVGCLIGPLVSGTILSYTEYWRVVYYINAAIGVIITLFLVFQSFPHSDGDLKQAGSWPYRMLFTSRYLWLLSMVMFLYSGAGHSINTWINKYMGDVVKLPVFFASGTLAVYNLGLASGRFVCSIVAEKLGYHRVIFLSVLGGLVSMVVALFSPFVVLTITGLGFTGFFFGGLFPTAIAIAGGMYPEQKGFITGMLVMTAALGSMSVPAITGLVSQAIGLERGMRSLVIWGIALFAVGVYIYRHKQKEKRCVQST</sequence>
<feature type="transmembrane region" description="Helical" evidence="7">
    <location>
        <begin position="205"/>
        <end position="224"/>
    </location>
</feature>
<dbReference type="GO" id="GO:0022857">
    <property type="term" value="F:transmembrane transporter activity"/>
    <property type="evidence" value="ECO:0007669"/>
    <property type="project" value="InterPro"/>
</dbReference>
<proteinExistence type="inferred from homology"/>
<feature type="transmembrane region" description="Helical" evidence="7">
    <location>
        <begin position="305"/>
        <end position="326"/>
    </location>
</feature>
<dbReference type="PROSITE" id="PS50850">
    <property type="entry name" value="MFS"/>
    <property type="match status" value="1"/>
</dbReference>
<dbReference type="Gene3D" id="1.20.1250.20">
    <property type="entry name" value="MFS general substrate transporter like domains"/>
    <property type="match status" value="2"/>
</dbReference>
<dbReference type="InterPro" id="IPR011701">
    <property type="entry name" value="MFS"/>
</dbReference>
<feature type="transmembrane region" description="Helical" evidence="7">
    <location>
        <begin position="366"/>
        <end position="384"/>
    </location>
</feature>
<feature type="transmembrane region" description="Helical" evidence="7">
    <location>
        <begin position="141"/>
        <end position="160"/>
    </location>
</feature>
<keyword evidence="3" id="KW-0813">Transport</keyword>
<dbReference type="EMBL" id="FOXR01000008">
    <property type="protein sequence ID" value="SFP97837.1"/>
    <property type="molecule type" value="Genomic_DNA"/>
</dbReference>
<name>A0A1I5US25_9FIRM</name>
<dbReference type="PANTHER" id="PTHR23514">
    <property type="entry name" value="BYPASS OF STOP CODON PROTEIN 6"/>
    <property type="match status" value="1"/>
</dbReference>
<gene>
    <name evidence="9" type="ORF">SAMN05444406_10836</name>
</gene>
<dbReference type="RefSeq" id="WP_025748538.1">
    <property type="nucleotide sequence ID" value="NZ_FOXR01000008.1"/>
</dbReference>
<evidence type="ECO:0000256" key="7">
    <source>
        <dbReference type="SAM" id="Phobius"/>
    </source>
</evidence>
<dbReference type="STRING" id="937334.SAMN05444406_10836"/>
<dbReference type="Pfam" id="PF07690">
    <property type="entry name" value="MFS_1"/>
    <property type="match status" value="1"/>
</dbReference>
<evidence type="ECO:0000256" key="2">
    <source>
        <dbReference type="ARBA" id="ARBA00008335"/>
    </source>
</evidence>
<feature type="transmembrane region" description="Helical" evidence="7">
    <location>
        <begin position="50"/>
        <end position="70"/>
    </location>
</feature>
<evidence type="ECO:0000256" key="4">
    <source>
        <dbReference type="ARBA" id="ARBA00022692"/>
    </source>
</evidence>
<evidence type="ECO:0000256" key="6">
    <source>
        <dbReference type="ARBA" id="ARBA00023136"/>
    </source>
</evidence>
<comment type="similarity">
    <text evidence="2">Belongs to the major facilitator superfamily.</text>
</comment>
<keyword evidence="6 7" id="KW-0472">Membrane</keyword>
<feature type="domain" description="Major facilitator superfamily (MFS) profile" evidence="8">
    <location>
        <begin position="12"/>
        <end position="391"/>
    </location>
</feature>
<feature type="transmembrane region" description="Helical" evidence="7">
    <location>
        <begin position="12"/>
        <end position="38"/>
    </location>
</feature>
<dbReference type="Proteomes" id="UP000198577">
    <property type="component" value="Unassembled WGS sequence"/>
</dbReference>
<feature type="transmembrane region" description="Helical" evidence="7">
    <location>
        <begin position="338"/>
        <end position="360"/>
    </location>
</feature>
<evidence type="ECO:0000313" key="10">
    <source>
        <dbReference type="Proteomes" id="UP000198577"/>
    </source>
</evidence>
<feature type="transmembrane region" description="Helical" evidence="7">
    <location>
        <begin position="277"/>
        <end position="299"/>
    </location>
</feature>
<keyword evidence="10" id="KW-1185">Reference proteome</keyword>
<evidence type="ECO:0000256" key="1">
    <source>
        <dbReference type="ARBA" id="ARBA00004651"/>
    </source>
</evidence>
<evidence type="ECO:0000256" key="5">
    <source>
        <dbReference type="ARBA" id="ARBA00022989"/>
    </source>
</evidence>
<feature type="transmembrane region" description="Helical" evidence="7">
    <location>
        <begin position="77"/>
        <end position="93"/>
    </location>
</feature>
<feature type="transmembrane region" description="Helical" evidence="7">
    <location>
        <begin position="99"/>
        <end position="120"/>
    </location>
</feature>
<dbReference type="GO" id="GO:0005886">
    <property type="term" value="C:plasma membrane"/>
    <property type="evidence" value="ECO:0007669"/>
    <property type="project" value="UniProtKB-SubCell"/>
</dbReference>
<feature type="transmembrane region" description="Helical" evidence="7">
    <location>
        <begin position="244"/>
        <end position="265"/>
    </location>
</feature>
<dbReference type="SUPFAM" id="SSF103473">
    <property type="entry name" value="MFS general substrate transporter"/>
    <property type="match status" value="1"/>
</dbReference>
<reference evidence="9 10" key="1">
    <citation type="submission" date="2016-10" db="EMBL/GenBank/DDBJ databases">
        <authorList>
            <person name="de Groot N.N."/>
        </authorList>
    </citation>
    <scope>NUCLEOTIDE SEQUENCE [LARGE SCALE GENOMIC DNA]</scope>
    <source>
        <strain evidence="9 10">DSM 20678</strain>
    </source>
</reference>
<accession>A0A1I5US25</accession>
<dbReference type="InterPro" id="IPR020846">
    <property type="entry name" value="MFS_dom"/>
</dbReference>
<protein>
    <submittedName>
        <fullName evidence="9">Fucose permease</fullName>
    </submittedName>
</protein>
<evidence type="ECO:0000313" key="9">
    <source>
        <dbReference type="EMBL" id="SFP97837.1"/>
    </source>
</evidence>
<dbReference type="InterPro" id="IPR036259">
    <property type="entry name" value="MFS_trans_sf"/>
</dbReference>
<dbReference type="PANTHER" id="PTHR23514:SF3">
    <property type="entry name" value="BYPASS OF STOP CODON PROTEIN 6"/>
    <property type="match status" value="1"/>
</dbReference>
<evidence type="ECO:0000259" key="8">
    <source>
        <dbReference type="PROSITE" id="PS50850"/>
    </source>
</evidence>
<dbReference type="AlphaFoldDB" id="A0A1I5US25"/>
<dbReference type="InterPro" id="IPR051788">
    <property type="entry name" value="MFS_Transporter"/>
</dbReference>